<accession>A0ABU8J6M7</accession>
<organism evidence="1 2">
    <name type="scientific">Paraburkholderia bengalensis</name>
    <dbReference type="NCBI Taxonomy" id="2747562"/>
    <lineage>
        <taxon>Bacteria</taxon>
        <taxon>Pseudomonadati</taxon>
        <taxon>Pseudomonadota</taxon>
        <taxon>Betaproteobacteria</taxon>
        <taxon>Burkholderiales</taxon>
        <taxon>Burkholderiaceae</taxon>
        <taxon>Paraburkholderia</taxon>
    </lineage>
</organism>
<evidence type="ECO:0000313" key="1">
    <source>
        <dbReference type="EMBL" id="MEI6003391.1"/>
    </source>
</evidence>
<comment type="caution">
    <text evidence="1">The sequence shown here is derived from an EMBL/GenBank/DDBJ whole genome shotgun (WGS) entry which is preliminary data.</text>
</comment>
<evidence type="ECO:0000313" key="2">
    <source>
        <dbReference type="Proteomes" id="UP001386437"/>
    </source>
</evidence>
<dbReference type="EMBL" id="JACFYJ010000197">
    <property type="protein sequence ID" value="MEI6003391.1"/>
    <property type="molecule type" value="Genomic_DNA"/>
</dbReference>
<feature type="non-terminal residue" evidence="1">
    <location>
        <position position="1"/>
    </location>
</feature>
<sequence length="58" mass="5945">LPSTGAGAIAEGLARALDGSMKLPDADACRAYARANFDNPVIARRVAAVYNEAIQVAA</sequence>
<name>A0ABU8J6M7_9BURK</name>
<gene>
    <name evidence="1" type="ORF">H3V53_41860</name>
</gene>
<reference evidence="1 2" key="1">
    <citation type="journal article" date="2022" name="Arch. Microbiol.">
        <title>Paraburkholderia bengalensis sp. nov. isolated from roots of Oryza sativa, IR64.</title>
        <authorList>
            <person name="Nag P."/>
            <person name="Mondal N."/>
            <person name="Sarkar J."/>
            <person name="Das S."/>
        </authorList>
    </citation>
    <scope>NUCLEOTIDE SEQUENCE [LARGE SCALE GENOMIC DNA]</scope>
    <source>
        <strain evidence="1 2">IR64_4_BI</strain>
    </source>
</reference>
<dbReference type="Proteomes" id="UP001386437">
    <property type="component" value="Unassembled WGS sequence"/>
</dbReference>
<protein>
    <submittedName>
        <fullName evidence="1">Glycosyltransferase family 1 protein</fullName>
    </submittedName>
</protein>
<keyword evidence="2" id="KW-1185">Reference proteome</keyword>
<proteinExistence type="predicted"/>